<keyword evidence="2" id="KW-1185">Reference proteome</keyword>
<evidence type="ECO:0000313" key="2">
    <source>
        <dbReference type="Proteomes" id="UP000759298"/>
    </source>
</evidence>
<accession>A0ABS7PDE6</accession>
<sequence>MTDNGRKASGDHAGTKGQPALREAALFGLCAPCTAGRSVRAVLACSDALIGSGYRLNAQKAGR</sequence>
<protein>
    <submittedName>
        <fullName evidence="1">Uncharacterized protein</fullName>
    </submittedName>
</protein>
<dbReference type="RefSeq" id="WP_222823924.1">
    <property type="nucleotide sequence ID" value="NZ_JAHWXP010000001.1"/>
</dbReference>
<gene>
    <name evidence="1" type="ORF">KYN89_04175</name>
</gene>
<organism evidence="1 2">
    <name type="scientific">Alteriqipengyuania abyssalis</name>
    <dbReference type="NCBI Taxonomy" id="2860200"/>
    <lineage>
        <taxon>Bacteria</taxon>
        <taxon>Pseudomonadati</taxon>
        <taxon>Pseudomonadota</taxon>
        <taxon>Alphaproteobacteria</taxon>
        <taxon>Sphingomonadales</taxon>
        <taxon>Erythrobacteraceae</taxon>
        <taxon>Alteriqipengyuania</taxon>
    </lineage>
</organism>
<dbReference type="Proteomes" id="UP000759298">
    <property type="component" value="Unassembled WGS sequence"/>
</dbReference>
<comment type="caution">
    <text evidence="1">The sequence shown here is derived from an EMBL/GenBank/DDBJ whole genome shotgun (WGS) entry which is preliminary data.</text>
</comment>
<dbReference type="EMBL" id="JAHWXP010000001">
    <property type="protein sequence ID" value="MBY8336235.1"/>
    <property type="molecule type" value="Genomic_DNA"/>
</dbReference>
<proteinExistence type="predicted"/>
<evidence type="ECO:0000313" key="1">
    <source>
        <dbReference type="EMBL" id="MBY8336235.1"/>
    </source>
</evidence>
<reference evidence="1 2" key="1">
    <citation type="submission" date="2021-07" db="EMBL/GenBank/DDBJ databases">
        <title>Alteriqipengyuania abyssalis NZ-12B nov, sp.nov isolated from deep sea sponge in pacific ocean.</title>
        <authorList>
            <person name="Tareen S."/>
            <person name="Wink J."/>
        </authorList>
    </citation>
    <scope>NUCLEOTIDE SEQUENCE [LARGE SCALE GENOMIC DNA]</scope>
    <source>
        <strain evidence="1 2">NZ-12B</strain>
    </source>
</reference>
<name>A0ABS7PDE6_9SPHN</name>